<gene>
    <name evidence="1" type="ORF">R1flu_007427</name>
</gene>
<dbReference type="EMBL" id="JBHFFA010000003">
    <property type="protein sequence ID" value="KAL2635948.1"/>
    <property type="molecule type" value="Genomic_DNA"/>
</dbReference>
<evidence type="ECO:0000313" key="2">
    <source>
        <dbReference type="Proteomes" id="UP001605036"/>
    </source>
</evidence>
<comment type="caution">
    <text evidence="1">The sequence shown here is derived from an EMBL/GenBank/DDBJ whole genome shotgun (WGS) entry which is preliminary data.</text>
</comment>
<protein>
    <recommendedName>
        <fullName evidence="3">DUF4283 domain-containing protein</fullName>
    </recommendedName>
</protein>
<reference evidence="1 2" key="1">
    <citation type="submission" date="2024-09" db="EMBL/GenBank/DDBJ databases">
        <title>Chromosome-scale assembly of Riccia fluitans.</title>
        <authorList>
            <person name="Paukszto L."/>
            <person name="Sawicki J."/>
            <person name="Karawczyk K."/>
            <person name="Piernik-Szablinska J."/>
            <person name="Szczecinska M."/>
            <person name="Mazdziarz M."/>
        </authorList>
    </citation>
    <scope>NUCLEOTIDE SEQUENCE [LARGE SCALE GENOMIC DNA]</scope>
    <source>
        <strain evidence="1">Rf_01</strain>
        <tissue evidence="1">Aerial parts of the thallus</tissue>
    </source>
</reference>
<sequence length="180" mass="20747">MTTPMESETQQAKRLLLDMSVPDAPPSRYRIQRSLRQGTTAINTLLNMGLVAIFPTNPPLLDRYKEWTLEHWEKRLKLNILHSRFLGRSVFLTVFDSKDHRDKALGRHPPMINNCSAKLLPWTPQCEKEGVSLTTQLMWVELPKICSLYAEWIPDLFQQLGPVIQMPSTTLTLTYEDARA</sequence>
<evidence type="ECO:0008006" key="3">
    <source>
        <dbReference type="Google" id="ProtNLM"/>
    </source>
</evidence>
<proteinExistence type="predicted"/>
<dbReference type="Proteomes" id="UP001605036">
    <property type="component" value="Unassembled WGS sequence"/>
</dbReference>
<evidence type="ECO:0000313" key="1">
    <source>
        <dbReference type="EMBL" id="KAL2635948.1"/>
    </source>
</evidence>
<accession>A0ABD1YZM9</accession>
<keyword evidence="2" id="KW-1185">Reference proteome</keyword>
<name>A0ABD1YZM9_9MARC</name>
<organism evidence="1 2">
    <name type="scientific">Riccia fluitans</name>
    <dbReference type="NCBI Taxonomy" id="41844"/>
    <lineage>
        <taxon>Eukaryota</taxon>
        <taxon>Viridiplantae</taxon>
        <taxon>Streptophyta</taxon>
        <taxon>Embryophyta</taxon>
        <taxon>Marchantiophyta</taxon>
        <taxon>Marchantiopsida</taxon>
        <taxon>Marchantiidae</taxon>
        <taxon>Marchantiales</taxon>
        <taxon>Ricciaceae</taxon>
        <taxon>Riccia</taxon>
    </lineage>
</organism>
<dbReference type="AlphaFoldDB" id="A0ABD1YZM9"/>